<accession>A0AAD3DCK2</accession>
<dbReference type="GO" id="GO:0000009">
    <property type="term" value="F:alpha-1,6-mannosyltransferase activity"/>
    <property type="evidence" value="ECO:0007669"/>
    <property type="project" value="InterPro"/>
</dbReference>
<name>A0AAD3DCK2_9STRA</name>
<dbReference type="Gene3D" id="3.90.550.20">
    <property type="match status" value="1"/>
</dbReference>
<dbReference type="InterPro" id="IPR039367">
    <property type="entry name" value="Och1-like"/>
</dbReference>
<evidence type="ECO:0000313" key="2">
    <source>
        <dbReference type="Proteomes" id="UP001054902"/>
    </source>
</evidence>
<evidence type="ECO:0000313" key="1">
    <source>
        <dbReference type="EMBL" id="GFH60490.1"/>
    </source>
</evidence>
<keyword evidence="2" id="KW-1185">Reference proteome</keyword>
<organism evidence="1 2">
    <name type="scientific">Chaetoceros tenuissimus</name>
    <dbReference type="NCBI Taxonomy" id="426638"/>
    <lineage>
        <taxon>Eukaryota</taxon>
        <taxon>Sar</taxon>
        <taxon>Stramenopiles</taxon>
        <taxon>Ochrophyta</taxon>
        <taxon>Bacillariophyta</taxon>
        <taxon>Coscinodiscophyceae</taxon>
        <taxon>Chaetocerotophycidae</taxon>
        <taxon>Chaetocerotales</taxon>
        <taxon>Chaetocerotaceae</taxon>
        <taxon>Chaetoceros</taxon>
    </lineage>
</organism>
<dbReference type="PANTHER" id="PTHR31834:SF1">
    <property type="entry name" value="INITIATION-SPECIFIC ALPHA-1,6-MANNOSYLTRANSFERASE"/>
    <property type="match status" value="1"/>
</dbReference>
<dbReference type="InterPro" id="IPR007577">
    <property type="entry name" value="GlycoTrfase_DXD_sugar-bd_CS"/>
</dbReference>
<dbReference type="GO" id="GO:0006487">
    <property type="term" value="P:protein N-linked glycosylation"/>
    <property type="evidence" value="ECO:0007669"/>
    <property type="project" value="TreeGrafter"/>
</dbReference>
<dbReference type="AlphaFoldDB" id="A0AAD3DCK2"/>
<protein>
    <submittedName>
        <fullName evidence="1">Uncharacterized protein</fullName>
    </submittedName>
</protein>
<gene>
    <name evidence="1" type="ORF">CTEN210_16966</name>
</gene>
<dbReference type="PANTHER" id="PTHR31834">
    <property type="entry name" value="INITIATION-SPECIFIC ALPHA-1,6-MANNOSYLTRANSFERASE"/>
    <property type="match status" value="1"/>
</dbReference>
<dbReference type="GO" id="GO:0000136">
    <property type="term" value="C:mannan polymerase complex"/>
    <property type="evidence" value="ECO:0007669"/>
    <property type="project" value="TreeGrafter"/>
</dbReference>
<sequence length="625" mass="70676">MLSEQERVTFLHTYGHLCSDQSFPISRTNSIYELYQSLEESSPIISEIRKDLFKFCMIAVKGKPYVDTNQVLLPSEVGGVPEILERDNRNFLIQTNLHSGNSKPLINSSFIHLGATKSGRKKSIAFVRYLMENLNEAMTIANYPTWKGEKLWELVQSSIKENPSEWNILQSYCVGLHSEWISNPHRLMGLCSRSDETPCCEAKYNTGKSEDEIFFLKHGVEAVVMAADSKTESEVLVDSSRIDNNICAPRFFDILLENDCLPSYKCHSCLAKQEGGDMFSQCKSCSEPCSCYCATLCRLRPHTTKPSKMLQVTIPTHRKDANRLIPRIIHQTYFEPLSNTKYPNFSRLVQSFKLSGWKYIFYNDEDASLFLSSHFPPEVKEAYDSLIPGAFKADLFRYCVLLIHGGIYADVDVLLSADLEKLFENDVGFMVPVDEPGRTLDTGSCLWNGFIASAPGHPFIARTIELVVNSIRNRFTAVDFDDMLCPKQENHPFPDLDLSHSFDLLYLSGPCILGSAINDVIGRHMQAHIPPGELQFDSSTSTLGDVSIRGRTLILGQNKTDMGAHRFSHPDRKIIAATTDMPDYDDIKKKQHYSASKKERTLFGLKSIYRDLSPANEYIELNINV</sequence>
<comment type="caution">
    <text evidence="1">The sequence shown here is derived from an EMBL/GenBank/DDBJ whole genome shotgun (WGS) entry which is preliminary data.</text>
</comment>
<reference evidence="1 2" key="1">
    <citation type="journal article" date="2021" name="Sci. Rep.">
        <title>The genome of the diatom Chaetoceros tenuissimus carries an ancient integrated fragment of an extant virus.</title>
        <authorList>
            <person name="Hongo Y."/>
            <person name="Kimura K."/>
            <person name="Takaki Y."/>
            <person name="Yoshida Y."/>
            <person name="Baba S."/>
            <person name="Kobayashi G."/>
            <person name="Nagasaki K."/>
            <person name="Hano T."/>
            <person name="Tomaru Y."/>
        </authorList>
    </citation>
    <scope>NUCLEOTIDE SEQUENCE [LARGE SCALE GENOMIC DNA]</scope>
    <source>
        <strain evidence="1 2">NIES-3715</strain>
    </source>
</reference>
<dbReference type="Pfam" id="PF04488">
    <property type="entry name" value="Gly_transf_sug"/>
    <property type="match status" value="1"/>
</dbReference>
<proteinExistence type="predicted"/>
<dbReference type="InterPro" id="IPR029044">
    <property type="entry name" value="Nucleotide-diphossugar_trans"/>
</dbReference>
<dbReference type="EMBL" id="BLLK01000069">
    <property type="protein sequence ID" value="GFH60490.1"/>
    <property type="molecule type" value="Genomic_DNA"/>
</dbReference>
<dbReference type="Proteomes" id="UP001054902">
    <property type="component" value="Unassembled WGS sequence"/>
</dbReference>
<dbReference type="SUPFAM" id="SSF53448">
    <property type="entry name" value="Nucleotide-diphospho-sugar transferases"/>
    <property type="match status" value="1"/>
</dbReference>